<proteinExistence type="predicted"/>
<name>A0A6J7PHL8_9ZZZZ</name>
<protein>
    <submittedName>
        <fullName evidence="1">Unannotated protein</fullName>
    </submittedName>
</protein>
<accession>A0A6J7PHL8</accession>
<organism evidence="1">
    <name type="scientific">freshwater metagenome</name>
    <dbReference type="NCBI Taxonomy" id="449393"/>
    <lineage>
        <taxon>unclassified sequences</taxon>
        <taxon>metagenomes</taxon>
        <taxon>ecological metagenomes</taxon>
    </lineage>
</organism>
<reference evidence="1" key="1">
    <citation type="submission" date="2020-05" db="EMBL/GenBank/DDBJ databases">
        <authorList>
            <person name="Chiriac C."/>
            <person name="Salcher M."/>
            <person name="Ghai R."/>
            <person name="Kavagutti S V."/>
        </authorList>
    </citation>
    <scope>NUCLEOTIDE SEQUENCE</scope>
</reference>
<sequence>MISTLSVRSFAVGWVTSPFAPSLDSEPHAAIEAAPRNKAVAMAVAVEIEERGVRFIFSPM</sequence>
<dbReference type="EMBL" id="CAFBOR010000297">
    <property type="protein sequence ID" value="CAB5002673.1"/>
    <property type="molecule type" value="Genomic_DNA"/>
</dbReference>
<gene>
    <name evidence="1" type="ORF">UFOPK3974_01599</name>
</gene>
<dbReference type="AlphaFoldDB" id="A0A6J7PHL8"/>
<evidence type="ECO:0000313" key="1">
    <source>
        <dbReference type="EMBL" id="CAB5002673.1"/>
    </source>
</evidence>